<keyword evidence="8" id="KW-0032">Aminotransferase</keyword>
<evidence type="ECO:0000256" key="4">
    <source>
        <dbReference type="ARBA" id="ARBA00023125"/>
    </source>
</evidence>
<dbReference type="SUPFAM" id="SSF46785">
    <property type="entry name" value="Winged helix' DNA-binding domain"/>
    <property type="match status" value="1"/>
</dbReference>
<dbReference type="SMART" id="SM00345">
    <property type="entry name" value="HTH_GNTR"/>
    <property type="match status" value="1"/>
</dbReference>
<evidence type="ECO:0000256" key="2">
    <source>
        <dbReference type="ARBA" id="ARBA00022898"/>
    </source>
</evidence>
<keyword evidence="9" id="KW-1185">Reference proteome</keyword>
<dbReference type="GO" id="GO:0030170">
    <property type="term" value="F:pyridoxal phosphate binding"/>
    <property type="evidence" value="ECO:0007669"/>
    <property type="project" value="InterPro"/>
</dbReference>
<evidence type="ECO:0000313" key="9">
    <source>
        <dbReference type="Proteomes" id="UP000199055"/>
    </source>
</evidence>
<evidence type="ECO:0000259" key="7">
    <source>
        <dbReference type="PROSITE" id="PS50949"/>
    </source>
</evidence>
<dbReference type="InterPro" id="IPR036388">
    <property type="entry name" value="WH-like_DNA-bd_sf"/>
</dbReference>
<keyword evidence="2" id="KW-0663">Pyridoxal phosphate</keyword>
<dbReference type="PRINTS" id="PR00035">
    <property type="entry name" value="HTHGNTR"/>
</dbReference>
<dbReference type="InterPro" id="IPR000524">
    <property type="entry name" value="Tscrpt_reg_HTH_GntR"/>
</dbReference>
<dbReference type="EMBL" id="FOET01000004">
    <property type="protein sequence ID" value="SEQ17113.1"/>
    <property type="molecule type" value="Genomic_DNA"/>
</dbReference>
<dbReference type="Pfam" id="PF00392">
    <property type="entry name" value="GntR"/>
    <property type="match status" value="1"/>
</dbReference>
<dbReference type="Pfam" id="PF00155">
    <property type="entry name" value="Aminotran_1_2"/>
    <property type="match status" value="1"/>
</dbReference>
<evidence type="ECO:0000256" key="6">
    <source>
        <dbReference type="SAM" id="MobiDB-lite"/>
    </source>
</evidence>
<dbReference type="InterPro" id="IPR036390">
    <property type="entry name" value="WH_DNA-bd_sf"/>
</dbReference>
<keyword evidence="8" id="KW-0808">Transferase</keyword>
<dbReference type="GO" id="GO:0003700">
    <property type="term" value="F:DNA-binding transcription factor activity"/>
    <property type="evidence" value="ECO:0007669"/>
    <property type="project" value="InterPro"/>
</dbReference>
<keyword evidence="3" id="KW-0805">Transcription regulation</keyword>
<name>A0A1H9DW59_9ACTN</name>
<dbReference type="Gene3D" id="3.40.640.10">
    <property type="entry name" value="Type I PLP-dependent aspartate aminotransferase-like (Major domain)"/>
    <property type="match status" value="1"/>
</dbReference>
<dbReference type="CDD" id="cd07377">
    <property type="entry name" value="WHTH_GntR"/>
    <property type="match status" value="1"/>
</dbReference>
<dbReference type="PROSITE" id="PS50949">
    <property type="entry name" value="HTH_GNTR"/>
    <property type="match status" value="1"/>
</dbReference>
<accession>A0A1H9DW59</accession>
<dbReference type="AlphaFoldDB" id="A0A1H9DW59"/>
<organism evidence="8 9">
    <name type="scientific">Streptomyces radiopugnans</name>
    <dbReference type="NCBI Taxonomy" id="403935"/>
    <lineage>
        <taxon>Bacteria</taxon>
        <taxon>Bacillati</taxon>
        <taxon>Actinomycetota</taxon>
        <taxon>Actinomycetes</taxon>
        <taxon>Kitasatosporales</taxon>
        <taxon>Streptomycetaceae</taxon>
        <taxon>Streptomyces</taxon>
    </lineage>
</organism>
<dbReference type="PANTHER" id="PTHR46577:SF1">
    <property type="entry name" value="HTH-TYPE TRANSCRIPTIONAL REGULATORY PROTEIN GABR"/>
    <property type="match status" value="1"/>
</dbReference>
<keyword evidence="5" id="KW-0804">Transcription</keyword>
<feature type="domain" description="HTH gntR-type" evidence="7">
    <location>
        <begin position="47"/>
        <end position="115"/>
    </location>
</feature>
<reference evidence="8 9" key="1">
    <citation type="submission" date="2016-10" db="EMBL/GenBank/DDBJ databases">
        <authorList>
            <person name="de Groot N.N."/>
        </authorList>
    </citation>
    <scope>NUCLEOTIDE SEQUENCE [LARGE SCALE GENOMIC DNA]</scope>
    <source>
        <strain evidence="8 9">CGMCC 4.3519</strain>
    </source>
</reference>
<dbReference type="GO" id="GO:0008483">
    <property type="term" value="F:transaminase activity"/>
    <property type="evidence" value="ECO:0007669"/>
    <property type="project" value="UniProtKB-KW"/>
</dbReference>
<gene>
    <name evidence="8" type="ORF">SAMN05216481_104293</name>
</gene>
<dbReference type="InterPro" id="IPR004839">
    <property type="entry name" value="Aminotransferase_I/II_large"/>
</dbReference>
<feature type="region of interest" description="Disordered" evidence="6">
    <location>
        <begin position="1"/>
        <end position="52"/>
    </location>
</feature>
<dbReference type="SUPFAM" id="SSF53383">
    <property type="entry name" value="PLP-dependent transferases"/>
    <property type="match status" value="1"/>
</dbReference>
<keyword evidence="4" id="KW-0238">DNA-binding</keyword>
<dbReference type="CDD" id="cd00609">
    <property type="entry name" value="AAT_like"/>
    <property type="match status" value="1"/>
</dbReference>
<dbReference type="PANTHER" id="PTHR46577">
    <property type="entry name" value="HTH-TYPE TRANSCRIPTIONAL REGULATORY PROTEIN GABR"/>
    <property type="match status" value="1"/>
</dbReference>
<dbReference type="RefSeq" id="WP_425443101.1">
    <property type="nucleotide sequence ID" value="NZ_FOET01000004.1"/>
</dbReference>
<feature type="compositionally biased region" description="Gly residues" evidence="6">
    <location>
        <begin position="23"/>
        <end position="34"/>
    </location>
</feature>
<dbReference type="STRING" id="403935.SAMN05216481_104293"/>
<feature type="region of interest" description="Disordered" evidence="6">
    <location>
        <begin position="454"/>
        <end position="474"/>
    </location>
</feature>
<evidence type="ECO:0000313" key="8">
    <source>
        <dbReference type="EMBL" id="SEQ17113.1"/>
    </source>
</evidence>
<evidence type="ECO:0000256" key="3">
    <source>
        <dbReference type="ARBA" id="ARBA00023015"/>
    </source>
</evidence>
<comment type="similarity">
    <text evidence="1">In the C-terminal section; belongs to the class-I pyridoxal-phosphate-dependent aminotransferase family.</text>
</comment>
<sequence length="505" mass="52765">MTVTGTTSGEDGDRGGDEAGQGAEPGAGRGGGAAWGLLLPVSSAPPRQRGRALQARLREAVRSGRLAPGARLPSSRELAADLGVSRGLVTEAYEQLTAEGYLTSSRGSGTWVGSAVRDAPAGAPPAGERTALPAVDFRPGSPDPALFPRTAWAAAHRRALAGLPHNALGYPDPRGLPELRSAVAALLTRRRGVAADPGRVVICSGVAQAMTLLALTLNERGRWTVAVEAPGSFEHAALFAAAGLRTVPVGMDAEGLLPGELAASGARAAVLTPSHQFPSGIAYSAARRSALLAWARDVDGLLVEDDYDGDFRYDRAPVGALQGLDPRRVAYTGSVSKSLAPGLRLGWLVAPDALTGEIVERKRTMDLGHPVLDQALLADFIARGEYDRQLRRCGRAYRQRRDALLRALAEHIGGTEVTGIAAGLHVIAALPHRCGPQERLLTRAARAGVAVRPLSDYLPPRPSSSPPGSDGEDDGRVRLVLGYAHLTPNRIAHGVRLLAEAALSP</sequence>
<evidence type="ECO:0000256" key="5">
    <source>
        <dbReference type="ARBA" id="ARBA00023163"/>
    </source>
</evidence>
<dbReference type="InterPro" id="IPR051446">
    <property type="entry name" value="HTH_trans_reg/aminotransferase"/>
</dbReference>
<dbReference type="InterPro" id="IPR015421">
    <property type="entry name" value="PyrdxlP-dep_Trfase_major"/>
</dbReference>
<dbReference type="InterPro" id="IPR015424">
    <property type="entry name" value="PyrdxlP-dep_Trfase"/>
</dbReference>
<proteinExistence type="inferred from homology"/>
<dbReference type="Gene3D" id="1.10.10.10">
    <property type="entry name" value="Winged helix-like DNA-binding domain superfamily/Winged helix DNA-binding domain"/>
    <property type="match status" value="1"/>
</dbReference>
<protein>
    <submittedName>
        <fullName evidence="8">GntR family transcriptional regulator / MocR family aminotransferase</fullName>
    </submittedName>
</protein>
<dbReference type="GO" id="GO:0003677">
    <property type="term" value="F:DNA binding"/>
    <property type="evidence" value="ECO:0007669"/>
    <property type="project" value="UniProtKB-KW"/>
</dbReference>
<dbReference type="Proteomes" id="UP000199055">
    <property type="component" value="Unassembled WGS sequence"/>
</dbReference>
<evidence type="ECO:0000256" key="1">
    <source>
        <dbReference type="ARBA" id="ARBA00005384"/>
    </source>
</evidence>